<proteinExistence type="predicted"/>
<dbReference type="Pfam" id="PF00117">
    <property type="entry name" value="GATase"/>
    <property type="match status" value="1"/>
</dbReference>
<accession>A0A9P8UM11</accession>
<dbReference type="InterPro" id="IPR044992">
    <property type="entry name" value="ChyE-like"/>
</dbReference>
<dbReference type="GeneID" id="70136238"/>
<dbReference type="GO" id="GO:0005634">
    <property type="term" value="C:nucleus"/>
    <property type="evidence" value="ECO:0007669"/>
    <property type="project" value="TreeGrafter"/>
</dbReference>
<keyword evidence="3" id="KW-1185">Reference proteome</keyword>
<evidence type="ECO:0000313" key="2">
    <source>
        <dbReference type="EMBL" id="KAH6654541.1"/>
    </source>
</evidence>
<dbReference type="GO" id="GO:0005829">
    <property type="term" value="C:cytosol"/>
    <property type="evidence" value="ECO:0007669"/>
    <property type="project" value="TreeGrafter"/>
</dbReference>
<dbReference type="InterPro" id="IPR017926">
    <property type="entry name" value="GATASE"/>
</dbReference>
<dbReference type="Proteomes" id="UP000758603">
    <property type="component" value="Unassembled WGS sequence"/>
</dbReference>
<evidence type="ECO:0000313" key="3">
    <source>
        <dbReference type="Proteomes" id="UP000758603"/>
    </source>
</evidence>
<dbReference type="EMBL" id="JAGPXC010000004">
    <property type="protein sequence ID" value="KAH6654541.1"/>
    <property type="molecule type" value="Genomic_DNA"/>
</dbReference>
<dbReference type="AlphaFoldDB" id="A0A9P8UM11"/>
<keyword evidence="2" id="KW-0315">Glutamine amidotransferase</keyword>
<feature type="domain" description="Glutamine amidotransferase" evidence="1">
    <location>
        <begin position="73"/>
        <end position="212"/>
    </location>
</feature>
<dbReference type="PROSITE" id="PS51273">
    <property type="entry name" value="GATASE_TYPE_1"/>
    <property type="match status" value="1"/>
</dbReference>
<dbReference type="PANTHER" id="PTHR42695:SF5">
    <property type="entry name" value="GLUTAMINE AMIDOTRANSFERASE YLR126C-RELATED"/>
    <property type="match status" value="1"/>
</dbReference>
<organism evidence="2 3">
    <name type="scientific">Truncatella angustata</name>
    <dbReference type="NCBI Taxonomy" id="152316"/>
    <lineage>
        <taxon>Eukaryota</taxon>
        <taxon>Fungi</taxon>
        <taxon>Dikarya</taxon>
        <taxon>Ascomycota</taxon>
        <taxon>Pezizomycotina</taxon>
        <taxon>Sordariomycetes</taxon>
        <taxon>Xylariomycetidae</taxon>
        <taxon>Amphisphaeriales</taxon>
        <taxon>Sporocadaceae</taxon>
        <taxon>Truncatella</taxon>
    </lineage>
</organism>
<dbReference type="OrthoDB" id="92161at2759"/>
<evidence type="ECO:0000259" key="1">
    <source>
        <dbReference type="Pfam" id="PF00117"/>
    </source>
</evidence>
<name>A0A9P8UM11_9PEZI</name>
<dbReference type="RefSeq" id="XP_045958811.1">
    <property type="nucleotide sequence ID" value="XM_046107347.1"/>
</dbReference>
<gene>
    <name evidence="2" type="ORF">BKA67DRAFT_658831</name>
</gene>
<comment type="caution">
    <text evidence="2">The sequence shown here is derived from an EMBL/GenBank/DDBJ whole genome shotgun (WGS) entry which is preliminary data.</text>
</comment>
<sequence>MSSISDSESETDTIASRLRPLTIAVLLNSYRSKYIRAIEGSYVRTIGAVAPDANLTFFEPANRPDDELPDPAKFDLIVFGGANVDPRKSHPWILRVHQFLLKLVLCHPNQKILGLCWGHQTIARVFGGKIVDMDKPQIGVYDIKLTDPGMDFFPSSATAGSLLIQQHHRREVAEPGQGFVELAQNNQILVNEKRTILTFQGHPEKDAQTARLRMHDSSRWFGFDQQDEKAWAQLNAQIDLPHEGHIIWQRVLDWVREPLVESEVQMDRDSRKSRI</sequence>
<dbReference type="InterPro" id="IPR029062">
    <property type="entry name" value="Class_I_gatase-like"/>
</dbReference>
<protein>
    <submittedName>
        <fullName evidence="2">Class I glutamine amidotransferase-like protein</fullName>
    </submittedName>
</protein>
<dbReference type="SUPFAM" id="SSF52317">
    <property type="entry name" value="Class I glutamine amidotransferase-like"/>
    <property type="match status" value="1"/>
</dbReference>
<dbReference type="Gene3D" id="3.40.50.880">
    <property type="match status" value="1"/>
</dbReference>
<dbReference type="PANTHER" id="PTHR42695">
    <property type="entry name" value="GLUTAMINE AMIDOTRANSFERASE YLR126C-RELATED"/>
    <property type="match status" value="1"/>
</dbReference>
<reference evidence="2" key="1">
    <citation type="journal article" date="2021" name="Nat. Commun.">
        <title>Genetic determinants of endophytism in the Arabidopsis root mycobiome.</title>
        <authorList>
            <person name="Mesny F."/>
            <person name="Miyauchi S."/>
            <person name="Thiergart T."/>
            <person name="Pickel B."/>
            <person name="Atanasova L."/>
            <person name="Karlsson M."/>
            <person name="Huettel B."/>
            <person name="Barry K.W."/>
            <person name="Haridas S."/>
            <person name="Chen C."/>
            <person name="Bauer D."/>
            <person name="Andreopoulos W."/>
            <person name="Pangilinan J."/>
            <person name="LaButti K."/>
            <person name="Riley R."/>
            <person name="Lipzen A."/>
            <person name="Clum A."/>
            <person name="Drula E."/>
            <person name="Henrissat B."/>
            <person name="Kohler A."/>
            <person name="Grigoriev I.V."/>
            <person name="Martin F.M."/>
            <person name="Hacquard S."/>
        </authorList>
    </citation>
    <scope>NUCLEOTIDE SEQUENCE</scope>
    <source>
        <strain evidence="2">MPI-SDFR-AT-0073</strain>
    </source>
</reference>